<proteinExistence type="predicted"/>
<evidence type="ECO:0000313" key="1">
    <source>
        <dbReference type="EMBL" id="OAN49797.1"/>
    </source>
</evidence>
<accession>A0A178MP49</accession>
<dbReference type="STRING" id="1285242.A6A04_18850"/>
<name>A0A178MP49_9PROT</name>
<evidence type="ECO:0000313" key="2">
    <source>
        <dbReference type="Proteomes" id="UP000078428"/>
    </source>
</evidence>
<gene>
    <name evidence="1" type="ORF">A6A04_18850</name>
</gene>
<dbReference type="AlphaFoldDB" id="A0A178MP49"/>
<dbReference type="EMBL" id="LWQT01000058">
    <property type="protein sequence ID" value="OAN49797.1"/>
    <property type="molecule type" value="Genomic_DNA"/>
</dbReference>
<dbReference type="InterPro" id="IPR045767">
    <property type="entry name" value="DUF6134"/>
</dbReference>
<comment type="caution">
    <text evidence="1">The sequence shown here is derived from an EMBL/GenBank/DDBJ whole genome shotgun (WGS) entry which is preliminary data.</text>
</comment>
<protein>
    <submittedName>
        <fullName evidence="1">Uncharacterized protein</fullName>
    </submittedName>
</protein>
<dbReference type="Pfam" id="PF19630">
    <property type="entry name" value="DUF6134"/>
    <property type="match status" value="1"/>
</dbReference>
<keyword evidence="2" id="KW-1185">Reference proteome</keyword>
<dbReference type="Proteomes" id="UP000078428">
    <property type="component" value="Unassembled WGS sequence"/>
</dbReference>
<sequence length="204" mass="22521">MALIFATTAAVAFSDGPSPQTLAFDIRRHDETIGRHVMVISQRPGRVEVTTDVDVKVSIFGLTAYRFTQRGSEIWEHDRLKRLSMVADDDGTKHVIEAEATAGGLRITADGKTIQHAAIPPATLWHPLPATTTQVLDPADGTINTVTVRDLGLESVSVRGQPVQARHWRWVGEYGRDVWYDAGGRLVQVYIRGDDGSDIFYVLK</sequence>
<reference evidence="1 2" key="1">
    <citation type="submission" date="2016-04" db="EMBL/GenBank/DDBJ databases">
        <title>Draft genome sequence of freshwater magnetotactic bacteria Magnetospirillum marisnigri SP-1 and Magnetospirillum moscoviense BB-1.</title>
        <authorList>
            <person name="Koziaeva V."/>
            <person name="Dziuba M.V."/>
            <person name="Ivanov T.M."/>
            <person name="Kuznetsov B."/>
            <person name="Grouzdev D.S."/>
        </authorList>
    </citation>
    <scope>NUCLEOTIDE SEQUENCE [LARGE SCALE GENOMIC DNA]</scope>
    <source>
        <strain evidence="1 2">SP-1</strain>
    </source>
</reference>
<organism evidence="1 2">
    <name type="scientific">Paramagnetospirillum marisnigri</name>
    <dbReference type="NCBI Taxonomy" id="1285242"/>
    <lineage>
        <taxon>Bacteria</taxon>
        <taxon>Pseudomonadati</taxon>
        <taxon>Pseudomonadota</taxon>
        <taxon>Alphaproteobacteria</taxon>
        <taxon>Rhodospirillales</taxon>
        <taxon>Magnetospirillaceae</taxon>
        <taxon>Paramagnetospirillum</taxon>
    </lineage>
</organism>